<dbReference type="AlphaFoldDB" id="A0A9D4GZI6"/>
<evidence type="ECO:0000313" key="1">
    <source>
        <dbReference type="EMBL" id="KAH3825717.1"/>
    </source>
</evidence>
<accession>A0A9D4GZI6</accession>
<protein>
    <submittedName>
        <fullName evidence="1">Uncharacterized protein</fullName>
    </submittedName>
</protein>
<sequence length="79" mass="8933">MFFLVPNRSGPCGAQRCAICRYIMEAEKFSDTTGKTYNVRNEVTCKSTNVVYAVKILRTLQDLRIRKGNGRYPVPTTSP</sequence>
<organism evidence="1 2">
    <name type="scientific">Dreissena polymorpha</name>
    <name type="common">Zebra mussel</name>
    <name type="synonym">Mytilus polymorpha</name>
    <dbReference type="NCBI Taxonomy" id="45954"/>
    <lineage>
        <taxon>Eukaryota</taxon>
        <taxon>Metazoa</taxon>
        <taxon>Spiralia</taxon>
        <taxon>Lophotrochozoa</taxon>
        <taxon>Mollusca</taxon>
        <taxon>Bivalvia</taxon>
        <taxon>Autobranchia</taxon>
        <taxon>Heteroconchia</taxon>
        <taxon>Euheterodonta</taxon>
        <taxon>Imparidentia</taxon>
        <taxon>Neoheterodontei</taxon>
        <taxon>Myida</taxon>
        <taxon>Dreissenoidea</taxon>
        <taxon>Dreissenidae</taxon>
        <taxon>Dreissena</taxon>
    </lineage>
</organism>
<dbReference type="Proteomes" id="UP000828390">
    <property type="component" value="Unassembled WGS sequence"/>
</dbReference>
<comment type="caution">
    <text evidence="1">The sequence shown here is derived from an EMBL/GenBank/DDBJ whole genome shotgun (WGS) entry which is preliminary data.</text>
</comment>
<evidence type="ECO:0000313" key="2">
    <source>
        <dbReference type="Proteomes" id="UP000828390"/>
    </source>
</evidence>
<reference evidence="1" key="1">
    <citation type="journal article" date="2019" name="bioRxiv">
        <title>The Genome of the Zebra Mussel, Dreissena polymorpha: A Resource for Invasive Species Research.</title>
        <authorList>
            <person name="McCartney M.A."/>
            <person name="Auch B."/>
            <person name="Kono T."/>
            <person name="Mallez S."/>
            <person name="Zhang Y."/>
            <person name="Obille A."/>
            <person name="Becker A."/>
            <person name="Abrahante J.E."/>
            <person name="Garbe J."/>
            <person name="Badalamenti J.P."/>
            <person name="Herman A."/>
            <person name="Mangelson H."/>
            <person name="Liachko I."/>
            <person name="Sullivan S."/>
            <person name="Sone E.D."/>
            <person name="Koren S."/>
            <person name="Silverstein K.A.T."/>
            <person name="Beckman K.B."/>
            <person name="Gohl D.M."/>
        </authorList>
    </citation>
    <scope>NUCLEOTIDE SEQUENCE</scope>
    <source>
        <strain evidence="1">Duluth1</strain>
        <tissue evidence="1">Whole animal</tissue>
    </source>
</reference>
<name>A0A9D4GZI6_DREPO</name>
<reference evidence="1" key="2">
    <citation type="submission" date="2020-11" db="EMBL/GenBank/DDBJ databases">
        <authorList>
            <person name="McCartney M.A."/>
            <person name="Auch B."/>
            <person name="Kono T."/>
            <person name="Mallez S."/>
            <person name="Becker A."/>
            <person name="Gohl D.M."/>
            <person name="Silverstein K.A.T."/>
            <person name="Koren S."/>
            <person name="Bechman K.B."/>
            <person name="Herman A."/>
            <person name="Abrahante J.E."/>
            <person name="Garbe J."/>
        </authorList>
    </citation>
    <scope>NUCLEOTIDE SEQUENCE</scope>
    <source>
        <strain evidence="1">Duluth1</strain>
        <tissue evidence="1">Whole animal</tissue>
    </source>
</reference>
<keyword evidence="2" id="KW-1185">Reference proteome</keyword>
<gene>
    <name evidence="1" type="ORF">DPMN_127598</name>
</gene>
<dbReference type="EMBL" id="JAIWYP010000005">
    <property type="protein sequence ID" value="KAH3825717.1"/>
    <property type="molecule type" value="Genomic_DNA"/>
</dbReference>
<proteinExistence type="predicted"/>